<keyword evidence="2" id="KW-1185">Reference proteome</keyword>
<dbReference type="EMBL" id="VSRR010124024">
    <property type="protein sequence ID" value="MPD00703.1"/>
    <property type="molecule type" value="Genomic_DNA"/>
</dbReference>
<comment type="caution">
    <text evidence="1">The sequence shown here is derived from an EMBL/GenBank/DDBJ whole genome shotgun (WGS) entry which is preliminary data.</text>
</comment>
<sequence>MFDTPNLSISVDSSENDFLPKIEVFQWRLMQRCQGGSVQLQKLLMSPMDRISDVRIVKQ</sequence>
<dbReference type="AlphaFoldDB" id="A0A5B7JXC0"/>
<evidence type="ECO:0000313" key="1">
    <source>
        <dbReference type="EMBL" id="MPD00703.1"/>
    </source>
</evidence>
<gene>
    <name evidence="1" type="ORF">E2C01_096196</name>
</gene>
<dbReference type="Proteomes" id="UP000324222">
    <property type="component" value="Unassembled WGS sequence"/>
</dbReference>
<reference evidence="1 2" key="1">
    <citation type="submission" date="2019-05" db="EMBL/GenBank/DDBJ databases">
        <title>Another draft genome of Portunus trituberculatus and its Hox gene families provides insights of decapod evolution.</title>
        <authorList>
            <person name="Jeong J.-H."/>
            <person name="Song I."/>
            <person name="Kim S."/>
            <person name="Choi T."/>
            <person name="Kim D."/>
            <person name="Ryu S."/>
            <person name="Kim W."/>
        </authorList>
    </citation>
    <scope>NUCLEOTIDE SEQUENCE [LARGE SCALE GENOMIC DNA]</scope>
    <source>
        <tissue evidence="1">Muscle</tissue>
    </source>
</reference>
<name>A0A5B7JXC0_PORTR</name>
<organism evidence="1 2">
    <name type="scientific">Portunus trituberculatus</name>
    <name type="common">Swimming crab</name>
    <name type="synonym">Neptunus trituberculatus</name>
    <dbReference type="NCBI Taxonomy" id="210409"/>
    <lineage>
        <taxon>Eukaryota</taxon>
        <taxon>Metazoa</taxon>
        <taxon>Ecdysozoa</taxon>
        <taxon>Arthropoda</taxon>
        <taxon>Crustacea</taxon>
        <taxon>Multicrustacea</taxon>
        <taxon>Malacostraca</taxon>
        <taxon>Eumalacostraca</taxon>
        <taxon>Eucarida</taxon>
        <taxon>Decapoda</taxon>
        <taxon>Pleocyemata</taxon>
        <taxon>Brachyura</taxon>
        <taxon>Eubrachyura</taxon>
        <taxon>Portunoidea</taxon>
        <taxon>Portunidae</taxon>
        <taxon>Portuninae</taxon>
        <taxon>Portunus</taxon>
    </lineage>
</organism>
<evidence type="ECO:0000313" key="2">
    <source>
        <dbReference type="Proteomes" id="UP000324222"/>
    </source>
</evidence>
<proteinExistence type="predicted"/>
<protein>
    <submittedName>
        <fullName evidence="1">Uncharacterized protein</fullName>
    </submittedName>
</protein>
<accession>A0A5B7JXC0</accession>